<organism evidence="1 2">
    <name type="scientific">Bradyrhizobium nanningense</name>
    <dbReference type="NCBI Taxonomy" id="1325118"/>
    <lineage>
        <taxon>Bacteria</taxon>
        <taxon>Pseudomonadati</taxon>
        <taxon>Pseudomonadota</taxon>
        <taxon>Alphaproteobacteria</taxon>
        <taxon>Hyphomicrobiales</taxon>
        <taxon>Nitrobacteraceae</taxon>
        <taxon>Bradyrhizobium</taxon>
    </lineage>
</organism>
<reference evidence="1 2" key="1">
    <citation type="submission" date="2015-04" db="EMBL/GenBank/DDBJ databases">
        <title>Comparative genomics of rhizobia nodulating Arachis hypogaea in China.</title>
        <authorList>
            <person name="Li Y."/>
        </authorList>
    </citation>
    <scope>NUCLEOTIDE SEQUENCE [LARGE SCALE GENOMIC DNA]</scope>
    <source>
        <strain evidence="1 2">CCBAU 51757</strain>
    </source>
</reference>
<dbReference type="EMBL" id="LBJQ01000010">
    <property type="protein sequence ID" value="RXH36634.1"/>
    <property type="molecule type" value="Genomic_DNA"/>
</dbReference>
<gene>
    <name evidence="1" type="ORF">XH99_06610</name>
</gene>
<name>A0A4Q0SC68_9BRAD</name>
<sequence length="67" mass="7038">MVFKVQVASVDLMQSMANVVAVDQPAAGLATILNVQFPFTPSGGEGHEKEKVLAAAKEAARQALNEI</sequence>
<evidence type="ECO:0000313" key="1">
    <source>
        <dbReference type="EMBL" id="RXH36634.1"/>
    </source>
</evidence>
<evidence type="ECO:0000313" key="2">
    <source>
        <dbReference type="Proteomes" id="UP000289546"/>
    </source>
</evidence>
<proteinExistence type="predicted"/>
<keyword evidence="2" id="KW-1185">Reference proteome</keyword>
<dbReference type="Proteomes" id="UP000289546">
    <property type="component" value="Unassembled WGS sequence"/>
</dbReference>
<dbReference type="AlphaFoldDB" id="A0A4Q0SC68"/>
<comment type="caution">
    <text evidence="1">The sequence shown here is derived from an EMBL/GenBank/DDBJ whole genome shotgun (WGS) entry which is preliminary data.</text>
</comment>
<protein>
    <submittedName>
        <fullName evidence="1">Uncharacterized protein</fullName>
    </submittedName>
</protein>
<dbReference type="RefSeq" id="WP_128917220.1">
    <property type="nucleotide sequence ID" value="NZ_LBJQ01000010.1"/>
</dbReference>
<accession>A0A4Q0SC68</accession>